<dbReference type="SUPFAM" id="SSF53901">
    <property type="entry name" value="Thiolase-like"/>
    <property type="match status" value="2"/>
</dbReference>
<dbReference type="InterPro" id="IPR016039">
    <property type="entry name" value="Thiolase-like"/>
</dbReference>
<dbReference type="Pfam" id="PF00109">
    <property type="entry name" value="ketoacyl-synt"/>
    <property type="match status" value="2"/>
</dbReference>
<dbReference type="PANTHER" id="PTHR11712:SF347">
    <property type="entry name" value="BETA KETOACYL-ACYL CARRIER PROTEIN SYNTHASE"/>
    <property type="match status" value="1"/>
</dbReference>
<dbReference type="GO" id="GO:0006633">
    <property type="term" value="P:fatty acid biosynthetic process"/>
    <property type="evidence" value="ECO:0007669"/>
    <property type="project" value="TreeGrafter"/>
</dbReference>
<dbReference type="EMBL" id="JACJPY010000051">
    <property type="protein sequence ID" value="MBD2151369.1"/>
    <property type="molecule type" value="Genomic_DNA"/>
</dbReference>
<dbReference type="InterPro" id="IPR014030">
    <property type="entry name" value="Ketoacyl_synth_N"/>
</dbReference>
<feature type="domain" description="Ketosynthase family 3 (KS3)" evidence="4">
    <location>
        <begin position="3"/>
        <end position="387"/>
    </location>
</feature>
<evidence type="ECO:0000259" key="4">
    <source>
        <dbReference type="PROSITE" id="PS52004"/>
    </source>
</evidence>
<dbReference type="Proteomes" id="UP000631421">
    <property type="component" value="Unassembled WGS sequence"/>
</dbReference>
<comment type="similarity">
    <text evidence="1 3">Belongs to the thiolase-like superfamily. Beta-ketoacyl-ACP synthases family.</text>
</comment>
<dbReference type="InterPro" id="IPR020841">
    <property type="entry name" value="PKS_Beta-ketoAc_synthase_dom"/>
</dbReference>
<dbReference type="GO" id="GO:0004315">
    <property type="term" value="F:3-oxoacyl-[acyl-carrier-protein] synthase activity"/>
    <property type="evidence" value="ECO:0007669"/>
    <property type="project" value="TreeGrafter"/>
</dbReference>
<proteinExistence type="inferred from homology"/>
<sequence>MLHRQVVVTGIGIVSAIATNREDTWQSLLAGRSGIKLDGSANLPLPLARIYELGESSQPQKLTRSQSFLEMAVLEAIADAGLEIPLSNCGLAIGSSRSNQREIEILLDQEMYSFKPETWQQLQAASLSAYIANLLQTQAPISSPMAACATANWAIAQAAMLIQSGQWDLAIAAATDAPITPLTIAGFAKIGVLATSGVHPFSRERQGFALGEGAAALVLESRESAQRRQTAIYGKVLGWSITNDAYHATSPAPDNHLAAIALKDCLTRSSISANQVGYINLHGTATTLNDAREANLISKYLPDFLPNLALSATKGATGHTLGSTGMMEAAFCLLALRDHLLPPTVGMLTPDFDLPLLSSIQRSPHLQYALNFSFGFGGQNAIVAFGAD</sequence>
<keyword evidence="6" id="KW-1185">Reference proteome</keyword>
<reference evidence="5" key="2">
    <citation type="submission" date="2020-08" db="EMBL/GenBank/DDBJ databases">
        <authorList>
            <person name="Chen M."/>
            <person name="Teng W."/>
            <person name="Zhao L."/>
            <person name="Hu C."/>
            <person name="Zhou Y."/>
            <person name="Han B."/>
            <person name="Song L."/>
            <person name="Shu W."/>
        </authorList>
    </citation>
    <scope>NUCLEOTIDE SEQUENCE</scope>
    <source>
        <strain evidence="5">FACHB-1277</strain>
    </source>
</reference>
<comment type="caution">
    <text evidence="5">The sequence shown here is derived from an EMBL/GenBank/DDBJ whole genome shotgun (WGS) entry which is preliminary data.</text>
</comment>
<dbReference type="PROSITE" id="PS52004">
    <property type="entry name" value="KS3_2"/>
    <property type="match status" value="1"/>
</dbReference>
<reference evidence="5" key="1">
    <citation type="journal article" date="2015" name="ISME J.">
        <title>Draft Genome Sequence of Streptomyces incarnatus NRRL8089, which Produces the Nucleoside Antibiotic Sinefungin.</title>
        <authorList>
            <person name="Oshima K."/>
            <person name="Hattori M."/>
            <person name="Shimizu H."/>
            <person name="Fukuda K."/>
            <person name="Nemoto M."/>
            <person name="Inagaki K."/>
            <person name="Tamura T."/>
        </authorList>
    </citation>
    <scope>NUCLEOTIDE SEQUENCE</scope>
    <source>
        <strain evidence="5">FACHB-1277</strain>
    </source>
</reference>
<dbReference type="RefSeq" id="WP_190351789.1">
    <property type="nucleotide sequence ID" value="NZ_JACJPY010000051.1"/>
</dbReference>
<evidence type="ECO:0000313" key="5">
    <source>
        <dbReference type="EMBL" id="MBD2151369.1"/>
    </source>
</evidence>
<evidence type="ECO:0000256" key="2">
    <source>
        <dbReference type="ARBA" id="ARBA00022679"/>
    </source>
</evidence>
<evidence type="ECO:0000256" key="3">
    <source>
        <dbReference type="RuleBase" id="RU003694"/>
    </source>
</evidence>
<dbReference type="CDD" id="cd00834">
    <property type="entry name" value="KAS_I_II"/>
    <property type="match status" value="1"/>
</dbReference>
<organism evidence="5 6">
    <name type="scientific">Pseudanabaena cinerea FACHB-1277</name>
    <dbReference type="NCBI Taxonomy" id="2949581"/>
    <lineage>
        <taxon>Bacteria</taxon>
        <taxon>Bacillati</taxon>
        <taxon>Cyanobacteriota</taxon>
        <taxon>Cyanophyceae</taxon>
        <taxon>Pseudanabaenales</taxon>
        <taxon>Pseudanabaenaceae</taxon>
        <taxon>Pseudanabaena</taxon>
        <taxon>Pseudanabaena cinerea</taxon>
    </lineage>
</organism>
<dbReference type="AlphaFoldDB" id="A0A926Z8Y2"/>
<dbReference type="Gene3D" id="3.40.47.10">
    <property type="match status" value="1"/>
</dbReference>
<keyword evidence="2 3" id="KW-0808">Transferase</keyword>
<dbReference type="InterPro" id="IPR000794">
    <property type="entry name" value="Beta-ketoacyl_synthase"/>
</dbReference>
<evidence type="ECO:0000313" key="6">
    <source>
        <dbReference type="Proteomes" id="UP000631421"/>
    </source>
</evidence>
<dbReference type="SMART" id="SM00825">
    <property type="entry name" value="PKS_KS"/>
    <property type="match status" value="1"/>
</dbReference>
<evidence type="ECO:0000256" key="1">
    <source>
        <dbReference type="ARBA" id="ARBA00008467"/>
    </source>
</evidence>
<dbReference type="PANTHER" id="PTHR11712">
    <property type="entry name" value="POLYKETIDE SYNTHASE-RELATED"/>
    <property type="match status" value="1"/>
</dbReference>
<dbReference type="Pfam" id="PF02801">
    <property type="entry name" value="Ketoacyl-synt_C"/>
    <property type="match status" value="1"/>
</dbReference>
<dbReference type="InterPro" id="IPR014031">
    <property type="entry name" value="Ketoacyl_synth_C"/>
</dbReference>
<name>A0A926Z8Y2_9CYAN</name>
<accession>A0A926Z8Y2</accession>
<protein>
    <submittedName>
        <fullName evidence="5">Beta-ketoacyl-ACP reductase</fullName>
    </submittedName>
</protein>
<gene>
    <name evidence="5" type="ORF">H6F44_14735</name>
</gene>